<organism evidence="2 3">
    <name type="scientific">Methanococcus maripaludis</name>
    <name type="common">Methanococcus deltae</name>
    <dbReference type="NCBI Taxonomy" id="39152"/>
    <lineage>
        <taxon>Archaea</taxon>
        <taxon>Methanobacteriati</taxon>
        <taxon>Methanobacteriota</taxon>
        <taxon>Methanomada group</taxon>
        <taxon>Methanococci</taxon>
        <taxon>Methanococcales</taxon>
        <taxon>Methanococcaceae</taxon>
        <taxon>Methanococcus</taxon>
    </lineage>
</organism>
<proteinExistence type="predicted"/>
<evidence type="ECO:0000259" key="1">
    <source>
        <dbReference type="Pfam" id="PF18864"/>
    </source>
</evidence>
<reference evidence="2 3" key="1">
    <citation type="submission" date="2020-07" db="EMBL/GenBank/DDBJ databases">
        <title>Genomic Encyclopedia of Type Strains, Phase IV (KMG-V): Genome sequencing to study the core and pangenomes of soil and plant-associated prokaryotes.</title>
        <authorList>
            <person name="Whitman W."/>
        </authorList>
    </citation>
    <scope>NUCLEOTIDE SEQUENCE [LARGE SCALE GENOMIC DNA]</scope>
    <source>
        <strain evidence="2 3">C13</strain>
    </source>
</reference>
<protein>
    <recommendedName>
        <fullName evidence="1">AbiTii domain-containing protein</fullName>
    </recommendedName>
</protein>
<comment type="caution">
    <text evidence="2">The sequence shown here is derived from an EMBL/GenBank/DDBJ whole genome shotgun (WGS) entry which is preliminary data.</text>
</comment>
<gene>
    <name evidence="2" type="ORF">HNP94_001953</name>
</gene>
<dbReference type="InterPro" id="IPR041304">
    <property type="entry name" value="AbiTii"/>
</dbReference>
<accession>A0A7J9PQ51</accession>
<dbReference type="EMBL" id="JACDUO010000004">
    <property type="protein sequence ID" value="MBA2864914.1"/>
    <property type="molecule type" value="Genomic_DNA"/>
</dbReference>
<dbReference type="AlphaFoldDB" id="A0A7J9PQ51"/>
<dbReference type="RefSeq" id="WP_181505303.1">
    <property type="nucleotide sequence ID" value="NZ_JACDUO010000004.1"/>
</dbReference>
<name>A0A7J9PQ51_METMI</name>
<dbReference type="Proteomes" id="UP000567099">
    <property type="component" value="Unassembled WGS sequence"/>
</dbReference>
<dbReference type="Pfam" id="PF18864">
    <property type="entry name" value="AbiTii"/>
    <property type="match status" value="1"/>
</dbReference>
<evidence type="ECO:0000313" key="2">
    <source>
        <dbReference type="EMBL" id="MBA2864914.1"/>
    </source>
</evidence>
<evidence type="ECO:0000313" key="3">
    <source>
        <dbReference type="Proteomes" id="UP000567099"/>
    </source>
</evidence>
<sequence length="324" mass="37442">MVSVFELREKAMDDKIPVSELLRYAKVVAMETEDKEFEKWIDNELNNYENGNKIPEYRKIKSKICFTKYGTEYELSNTDDNGVDIIPTNDLLNSIYELESALVYEGVRVTISDDNAYSLRKQFGNYHFRYDLNRNAIIRILGVVRNNVLQKATELCKNSSLKPVSKNSIENPAIIARENLIFKGTNFSVNNNLVFVICPFCYPFDEICNNHIKPIVMSSFENMECVRADDIFDNQPFMEKIWKCINEARIIIADLTGRNANVFYELGIANALRKEVILLTQYIEDVPSDLQHIECIVYNPAPKGVKKLENDLKETMKTVLKRTE</sequence>
<dbReference type="Gene3D" id="3.40.50.450">
    <property type="match status" value="1"/>
</dbReference>
<feature type="domain" description="AbiTii" evidence="1">
    <location>
        <begin position="6"/>
        <end position="158"/>
    </location>
</feature>